<dbReference type="EMBL" id="JOJP01000001">
    <property type="protein sequence ID" value="KEI72914.1"/>
    <property type="molecule type" value="Genomic_DNA"/>
</dbReference>
<gene>
    <name evidence="1" type="ORF">GV64_21260</name>
</gene>
<organism evidence="1 2">
    <name type="scientific">Endozoicomonas elysicola</name>
    <dbReference type="NCBI Taxonomy" id="305900"/>
    <lineage>
        <taxon>Bacteria</taxon>
        <taxon>Pseudomonadati</taxon>
        <taxon>Pseudomonadota</taxon>
        <taxon>Gammaproteobacteria</taxon>
        <taxon>Oceanospirillales</taxon>
        <taxon>Endozoicomonadaceae</taxon>
        <taxon>Endozoicomonas</taxon>
    </lineage>
</organism>
<proteinExistence type="predicted"/>
<dbReference type="RefSeq" id="WP_020581609.1">
    <property type="nucleotide sequence ID" value="NZ_JOJP01000001.1"/>
</dbReference>
<keyword evidence="2" id="KW-1185">Reference proteome</keyword>
<sequence>MMRQVPIDEPPHEANLEYLELNSHISIDGRQYQKKSLSEYNIRVVHGVTSGVFFKGNFNTLMHFQTPHTIKCVKNTPQGIITTYYQPSIVKFEEPKNIEEYKVGSPSCVSYPLTKTGHLQITIRNILSWHCAKALKIDRHFPECGIAITDEKPGLFMRRINGQTVHTWLIEQGYFDKSATALGISNQLLEKLKHMQNAYTDSRFQNIMHNSLNLAFTEFQQLELQWRNIRFNDYITGQGDRGTLTNLMISFDKEGIPLIEALDNDMTFPVSNTHLQDHLKKPPIPPSTFEVEFESFYNNLIPMVQELLPEALEALTERLECFRNLFWFYAPPLGSPKHSESITPPEFVSQTLPPPGQTNLSIRQRICKAANNLADATLKCACFRRGDAP</sequence>
<dbReference type="AlphaFoldDB" id="A0A081KFI8"/>
<accession>A0A081KFI8</accession>
<evidence type="ECO:0000313" key="1">
    <source>
        <dbReference type="EMBL" id="KEI72914.1"/>
    </source>
</evidence>
<protein>
    <submittedName>
        <fullName evidence="1">Uncharacterized protein</fullName>
    </submittedName>
</protein>
<name>A0A081KFI8_9GAMM</name>
<comment type="caution">
    <text evidence="1">The sequence shown here is derived from an EMBL/GenBank/DDBJ whole genome shotgun (WGS) entry which is preliminary data.</text>
</comment>
<reference evidence="1 2" key="1">
    <citation type="submission" date="2014-06" db="EMBL/GenBank/DDBJ databases">
        <title>Whole Genome Sequences of Three Symbiotic Endozoicomonas Bacteria.</title>
        <authorList>
            <person name="Neave M.J."/>
            <person name="Apprill A."/>
            <person name="Voolstra C.R."/>
        </authorList>
    </citation>
    <scope>NUCLEOTIDE SEQUENCE [LARGE SCALE GENOMIC DNA]</scope>
    <source>
        <strain evidence="1 2">DSM 22380</strain>
    </source>
</reference>
<dbReference type="Proteomes" id="UP000027997">
    <property type="component" value="Unassembled WGS sequence"/>
</dbReference>
<evidence type="ECO:0000313" key="2">
    <source>
        <dbReference type="Proteomes" id="UP000027997"/>
    </source>
</evidence>